<keyword evidence="2" id="KW-0560">Oxidoreductase</keyword>
<dbReference type="FunFam" id="3.40.50.720:FF:000084">
    <property type="entry name" value="Short-chain dehydrogenase reductase"/>
    <property type="match status" value="1"/>
</dbReference>
<comment type="similarity">
    <text evidence="1">Belongs to the short-chain dehydrogenases/reductases (SDR) family.</text>
</comment>
<dbReference type="NCBIfam" id="NF005559">
    <property type="entry name" value="PRK07231.1"/>
    <property type="match status" value="1"/>
</dbReference>
<dbReference type="InterPro" id="IPR002347">
    <property type="entry name" value="SDR_fam"/>
</dbReference>
<dbReference type="InParanoid" id="B4D4N6"/>
<dbReference type="InterPro" id="IPR057326">
    <property type="entry name" value="KR_dom"/>
</dbReference>
<comment type="caution">
    <text evidence="4">The sequence shown here is derived from an EMBL/GenBank/DDBJ whole genome shotgun (WGS) entry which is preliminary data.</text>
</comment>
<keyword evidence="5" id="KW-1185">Reference proteome</keyword>
<dbReference type="SMART" id="SM00822">
    <property type="entry name" value="PKS_KR"/>
    <property type="match status" value="1"/>
</dbReference>
<proteinExistence type="inferred from homology"/>
<evidence type="ECO:0000313" key="5">
    <source>
        <dbReference type="Proteomes" id="UP000005824"/>
    </source>
</evidence>
<evidence type="ECO:0000313" key="4">
    <source>
        <dbReference type="EMBL" id="EDY18489.1"/>
    </source>
</evidence>
<dbReference type="PROSITE" id="PS00061">
    <property type="entry name" value="ADH_SHORT"/>
    <property type="match status" value="1"/>
</dbReference>
<sequence length="261" mass="27952">MNDSPSLKLAGKVALVTGSGQGIGQAIAIRLAQEGADIVVDDRVIGESAQETIAAIHELGRRAVAVQGDLSNPADDRRVISEAVAQLGKIDILVNNAGVEKRADFWDVTEQDFDFVVNINLRGTFFITQDFVNHLRATNRPGRIINISSVHEELPFPHFSSYCASKGALKMLCRNLAIELAPLGITINNIAPGAIETPINKALLNNPDLLKMLLGKIPLGRLGTPGDVAGLAAFLASDDAAYITASTFFVDGGLLWNYHEQ</sequence>
<protein>
    <submittedName>
        <fullName evidence="4">Short-chain dehydrogenase/reductase SDR</fullName>
    </submittedName>
</protein>
<dbReference type="InterPro" id="IPR020904">
    <property type="entry name" value="Sc_DH/Rdtase_CS"/>
</dbReference>
<dbReference type="AlphaFoldDB" id="B4D4N6"/>
<organism evidence="4 5">
    <name type="scientific">Chthoniobacter flavus Ellin428</name>
    <dbReference type="NCBI Taxonomy" id="497964"/>
    <lineage>
        <taxon>Bacteria</taxon>
        <taxon>Pseudomonadati</taxon>
        <taxon>Verrucomicrobiota</taxon>
        <taxon>Spartobacteria</taxon>
        <taxon>Chthoniobacterales</taxon>
        <taxon>Chthoniobacteraceae</taxon>
        <taxon>Chthoniobacter</taxon>
    </lineage>
</organism>
<dbReference type="PANTHER" id="PTHR43639:SF1">
    <property type="entry name" value="SHORT-CHAIN DEHYDROGENASE_REDUCTASE FAMILY PROTEIN"/>
    <property type="match status" value="1"/>
</dbReference>
<dbReference type="GO" id="GO:0016491">
    <property type="term" value="F:oxidoreductase activity"/>
    <property type="evidence" value="ECO:0007669"/>
    <property type="project" value="UniProtKB-KW"/>
</dbReference>
<dbReference type="STRING" id="497964.CfE428DRAFT_3874"/>
<dbReference type="FunCoup" id="B4D4N6">
    <property type="interactions" value="193"/>
</dbReference>
<dbReference type="PRINTS" id="PR00081">
    <property type="entry name" value="GDHRDH"/>
</dbReference>
<reference evidence="4 5" key="1">
    <citation type="journal article" date="2011" name="J. Bacteriol.">
        <title>Genome sequence of Chthoniobacter flavus Ellin428, an aerobic heterotrophic soil bacterium.</title>
        <authorList>
            <person name="Kant R."/>
            <person name="van Passel M.W."/>
            <person name="Palva A."/>
            <person name="Lucas S."/>
            <person name="Lapidus A."/>
            <person name="Glavina Del Rio T."/>
            <person name="Dalin E."/>
            <person name="Tice H."/>
            <person name="Bruce D."/>
            <person name="Goodwin L."/>
            <person name="Pitluck S."/>
            <person name="Larimer F.W."/>
            <person name="Land M.L."/>
            <person name="Hauser L."/>
            <person name="Sangwan P."/>
            <person name="de Vos W.M."/>
            <person name="Janssen P.H."/>
            <person name="Smidt H."/>
        </authorList>
    </citation>
    <scope>NUCLEOTIDE SEQUENCE [LARGE SCALE GENOMIC DNA]</scope>
    <source>
        <strain evidence="4 5">Ellin428</strain>
    </source>
</reference>
<feature type="domain" description="Ketoreductase" evidence="3">
    <location>
        <begin position="12"/>
        <end position="193"/>
    </location>
</feature>
<dbReference type="Proteomes" id="UP000005824">
    <property type="component" value="Unassembled WGS sequence"/>
</dbReference>
<accession>B4D4N6</accession>
<dbReference type="eggNOG" id="COG1028">
    <property type="taxonomic scope" value="Bacteria"/>
</dbReference>
<name>B4D4N6_9BACT</name>
<evidence type="ECO:0000256" key="2">
    <source>
        <dbReference type="ARBA" id="ARBA00023002"/>
    </source>
</evidence>
<dbReference type="Pfam" id="PF13561">
    <property type="entry name" value="adh_short_C2"/>
    <property type="match status" value="1"/>
</dbReference>
<dbReference type="PANTHER" id="PTHR43639">
    <property type="entry name" value="OXIDOREDUCTASE, SHORT-CHAIN DEHYDROGENASE/REDUCTASE FAMILY (AFU_ORTHOLOGUE AFUA_5G02870)"/>
    <property type="match status" value="1"/>
</dbReference>
<dbReference type="InterPro" id="IPR036291">
    <property type="entry name" value="NAD(P)-bd_dom_sf"/>
</dbReference>
<dbReference type="EMBL" id="ABVL01000012">
    <property type="protein sequence ID" value="EDY18489.1"/>
    <property type="molecule type" value="Genomic_DNA"/>
</dbReference>
<dbReference type="Gene3D" id="3.40.50.720">
    <property type="entry name" value="NAD(P)-binding Rossmann-like Domain"/>
    <property type="match status" value="1"/>
</dbReference>
<evidence type="ECO:0000259" key="3">
    <source>
        <dbReference type="SMART" id="SM00822"/>
    </source>
</evidence>
<evidence type="ECO:0000256" key="1">
    <source>
        <dbReference type="ARBA" id="ARBA00006484"/>
    </source>
</evidence>
<dbReference type="PRINTS" id="PR00080">
    <property type="entry name" value="SDRFAMILY"/>
</dbReference>
<dbReference type="SUPFAM" id="SSF51735">
    <property type="entry name" value="NAD(P)-binding Rossmann-fold domains"/>
    <property type="match status" value="1"/>
</dbReference>
<gene>
    <name evidence="4" type="ORF">CfE428DRAFT_3874</name>
</gene>